<sequence>MRLLLQVAELSSSSYHDVSKRAYKEYPRELIDVITSIRGDNLSMVIVVSHKNSVIVASIPTIRLY</sequence>
<dbReference type="RefSeq" id="WP_134658746.1">
    <property type="nucleotide sequence ID" value="NZ_JAAOCL010000026.1"/>
</dbReference>
<name>A0AAE2VAD4_WEICO</name>
<organism evidence="1 2">
    <name type="scientific">Weissella confusa</name>
    <name type="common">Lactobacillus confusus</name>
    <dbReference type="NCBI Taxonomy" id="1583"/>
    <lineage>
        <taxon>Bacteria</taxon>
        <taxon>Bacillati</taxon>
        <taxon>Bacillota</taxon>
        <taxon>Bacilli</taxon>
        <taxon>Lactobacillales</taxon>
        <taxon>Lactobacillaceae</taxon>
        <taxon>Weissella</taxon>
    </lineage>
</organism>
<comment type="caution">
    <text evidence="1">The sequence shown here is derived from an EMBL/GenBank/DDBJ whole genome shotgun (WGS) entry which is preliminary data.</text>
</comment>
<reference evidence="1" key="2">
    <citation type="journal article" date="2021" name="Int. J. Food Microbiol.">
        <title>Safety demonstration of a microbial species for use in the food chain: Weissella confusa.</title>
        <authorList>
            <person name="Bourdichon F."/>
            <person name="Patrone V."/>
            <person name="Fontana A."/>
            <person name="Milani G."/>
            <person name="Morelli L."/>
        </authorList>
    </citation>
    <scope>NUCLEOTIDE SEQUENCE</scope>
    <source>
        <strain evidence="1">CCUG 30943</strain>
    </source>
</reference>
<evidence type="ECO:0000313" key="2">
    <source>
        <dbReference type="Proteomes" id="UP000808038"/>
    </source>
</evidence>
<dbReference type="AlphaFoldDB" id="A0AAE2VAD4"/>
<protein>
    <submittedName>
        <fullName evidence="1">Uncharacterized protein</fullName>
    </submittedName>
</protein>
<reference evidence="1" key="1">
    <citation type="submission" date="2020-02" db="EMBL/GenBank/DDBJ databases">
        <authorList>
            <person name="Fontana A."/>
            <person name="Patrone V."/>
            <person name="Morelli L."/>
        </authorList>
    </citation>
    <scope>NUCLEOTIDE SEQUENCE</scope>
    <source>
        <strain evidence="1">CCUG 30943</strain>
    </source>
</reference>
<dbReference type="Proteomes" id="UP000808038">
    <property type="component" value="Unassembled WGS sequence"/>
</dbReference>
<dbReference type="EMBL" id="JAAOCX010000020">
    <property type="protein sequence ID" value="MBJ7633552.1"/>
    <property type="molecule type" value="Genomic_DNA"/>
</dbReference>
<accession>A0AAE2VAD4</accession>
<gene>
    <name evidence="1" type="ORF">HAU43_10740</name>
</gene>
<evidence type="ECO:0000313" key="1">
    <source>
        <dbReference type="EMBL" id="MBJ7633552.1"/>
    </source>
</evidence>
<proteinExistence type="predicted"/>